<evidence type="ECO:0000313" key="1">
    <source>
        <dbReference type="EMBL" id="MPN32831.1"/>
    </source>
</evidence>
<dbReference type="AlphaFoldDB" id="A0A645H1B8"/>
<comment type="caution">
    <text evidence="1">The sequence shown here is derived from an EMBL/GenBank/DDBJ whole genome shotgun (WGS) entry which is preliminary data.</text>
</comment>
<protein>
    <submittedName>
        <fullName evidence="1">Uncharacterized protein</fullName>
    </submittedName>
</protein>
<accession>A0A645H1B8</accession>
<name>A0A645H1B8_9ZZZZ</name>
<sequence length="60" mass="6735">MAEERVTLSNCAIDRWLSFENKSCLTFSVTLPEVAAAMRLEYTLLDMASTAQITIKPPQK</sequence>
<organism evidence="1">
    <name type="scientific">bioreactor metagenome</name>
    <dbReference type="NCBI Taxonomy" id="1076179"/>
    <lineage>
        <taxon>unclassified sequences</taxon>
        <taxon>metagenomes</taxon>
        <taxon>ecological metagenomes</taxon>
    </lineage>
</organism>
<dbReference type="EMBL" id="VSSQ01085034">
    <property type="protein sequence ID" value="MPN32831.1"/>
    <property type="molecule type" value="Genomic_DNA"/>
</dbReference>
<reference evidence="1" key="1">
    <citation type="submission" date="2019-08" db="EMBL/GenBank/DDBJ databases">
        <authorList>
            <person name="Kucharzyk K."/>
            <person name="Murdoch R.W."/>
            <person name="Higgins S."/>
            <person name="Loffler F."/>
        </authorList>
    </citation>
    <scope>NUCLEOTIDE SEQUENCE</scope>
</reference>
<gene>
    <name evidence="1" type="ORF">SDC9_180312</name>
</gene>
<proteinExistence type="predicted"/>